<dbReference type="Pfam" id="PF00672">
    <property type="entry name" value="HAMP"/>
    <property type="match status" value="1"/>
</dbReference>
<dbReference type="PROSITE" id="PS50111">
    <property type="entry name" value="CHEMOTAXIS_TRANSDUC_2"/>
    <property type="match status" value="1"/>
</dbReference>
<dbReference type="Pfam" id="PF00015">
    <property type="entry name" value="MCPsignal"/>
    <property type="match status" value="1"/>
</dbReference>
<evidence type="ECO:0000256" key="7">
    <source>
        <dbReference type="ARBA" id="ARBA00029447"/>
    </source>
</evidence>
<gene>
    <name evidence="12" type="ORF">ABS361_11510</name>
</gene>
<dbReference type="GO" id="GO:0006935">
    <property type="term" value="P:chemotaxis"/>
    <property type="evidence" value="ECO:0007669"/>
    <property type="project" value="InterPro"/>
</dbReference>
<dbReference type="InterPro" id="IPR004089">
    <property type="entry name" value="MCPsignal_dom"/>
</dbReference>
<keyword evidence="2" id="KW-1003">Cell membrane</keyword>
<dbReference type="PRINTS" id="PR00260">
    <property type="entry name" value="CHEMTRNSDUCR"/>
</dbReference>
<evidence type="ECO:0000259" key="11">
    <source>
        <dbReference type="PROSITE" id="PS50885"/>
    </source>
</evidence>
<dbReference type="Gene3D" id="3.30.450.20">
    <property type="entry name" value="PAS domain"/>
    <property type="match status" value="1"/>
</dbReference>
<dbReference type="InterPro" id="IPR003660">
    <property type="entry name" value="HAMP_dom"/>
</dbReference>
<dbReference type="SUPFAM" id="SSF58104">
    <property type="entry name" value="Methyl-accepting chemotaxis protein (MCP) signaling domain"/>
    <property type="match status" value="1"/>
</dbReference>
<dbReference type="SMART" id="SM00283">
    <property type="entry name" value="MA"/>
    <property type="match status" value="1"/>
</dbReference>
<keyword evidence="3 9" id="KW-0812">Transmembrane</keyword>
<dbReference type="KEGG" id="mflg:ABS361_11510"/>
<dbReference type="PANTHER" id="PTHR32089:SF112">
    <property type="entry name" value="LYSOZYME-LIKE PROTEIN-RELATED"/>
    <property type="match status" value="1"/>
</dbReference>
<dbReference type="Pfam" id="PF17200">
    <property type="entry name" value="sCache_2"/>
    <property type="match status" value="1"/>
</dbReference>
<comment type="subcellular location">
    <subcellularLocation>
        <location evidence="1">Cell membrane</location>
        <topology evidence="1">Multi-pass membrane protein</topology>
    </subcellularLocation>
</comment>
<evidence type="ECO:0000259" key="10">
    <source>
        <dbReference type="PROSITE" id="PS50111"/>
    </source>
</evidence>
<keyword evidence="6 8" id="KW-0807">Transducer</keyword>
<feature type="transmembrane region" description="Helical" evidence="9">
    <location>
        <begin position="185"/>
        <end position="211"/>
    </location>
</feature>
<organism evidence="12">
    <name type="scientific">Methyloraptor flagellatus</name>
    <dbReference type="NCBI Taxonomy" id="3162530"/>
    <lineage>
        <taxon>Bacteria</taxon>
        <taxon>Pseudomonadati</taxon>
        <taxon>Pseudomonadota</taxon>
        <taxon>Alphaproteobacteria</taxon>
        <taxon>Hyphomicrobiales</taxon>
        <taxon>Ancalomicrobiaceae</taxon>
        <taxon>Methyloraptor</taxon>
    </lineage>
</organism>
<feature type="domain" description="Methyl-accepting transducer" evidence="10">
    <location>
        <begin position="313"/>
        <end position="528"/>
    </location>
</feature>
<dbReference type="GO" id="GO:0007165">
    <property type="term" value="P:signal transduction"/>
    <property type="evidence" value="ECO:0007669"/>
    <property type="project" value="UniProtKB-KW"/>
</dbReference>
<evidence type="ECO:0000313" key="12">
    <source>
        <dbReference type="EMBL" id="XBY42753.1"/>
    </source>
</evidence>
<dbReference type="SMART" id="SM01049">
    <property type="entry name" value="Cache_2"/>
    <property type="match status" value="1"/>
</dbReference>
<comment type="similarity">
    <text evidence="7">Belongs to the methyl-accepting chemotaxis (MCP) protein family.</text>
</comment>
<evidence type="ECO:0000256" key="6">
    <source>
        <dbReference type="ARBA" id="ARBA00023224"/>
    </source>
</evidence>
<evidence type="ECO:0000256" key="1">
    <source>
        <dbReference type="ARBA" id="ARBA00004651"/>
    </source>
</evidence>
<evidence type="ECO:0000256" key="2">
    <source>
        <dbReference type="ARBA" id="ARBA00022475"/>
    </source>
</evidence>
<dbReference type="PANTHER" id="PTHR32089">
    <property type="entry name" value="METHYL-ACCEPTING CHEMOTAXIS PROTEIN MCPB"/>
    <property type="match status" value="1"/>
</dbReference>
<evidence type="ECO:0000256" key="8">
    <source>
        <dbReference type="PROSITE-ProRule" id="PRU00284"/>
    </source>
</evidence>
<dbReference type="GO" id="GO:0005886">
    <property type="term" value="C:plasma membrane"/>
    <property type="evidence" value="ECO:0007669"/>
    <property type="project" value="UniProtKB-SubCell"/>
</dbReference>
<feature type="domain" description="HAMP" evidence="11">
    <location>
        <begin position="213"/>
        <end position="266"/>
    </location>
</feature>
<dbReference type="Gene3D" id="1.10.287.950">
    <property type="entry name" value="Methyl-accepting chemotaxis protein"/>
    <property type="match status" value="1"/>
</dbReference>
<name>A0AAU7X486_9HYPH</name>
<dbReference type="AlphaFoldDB" id="A0AAU7X486"/>
<proteinExistence type="inferred from homology"/>
<dbReference type="PROSITE" id="PS50885">
    <property type="entry name" value="HAMP"/>
    <property type="match status" value="1"/>
</dbReference>
<dbReference type="InterPro" id="IPR004090">
    <property type="entry name" value="Chemotax_Me-accpt_rcpt"/>
</dbReference>
<reference evidence="12" key="1">
    <citation type="submission" date="2024-06" db="EMBL/GenBank/DDBJ databases">
        <title>Methylostella associata gen. nov., sp. nov., a novel Ancalomicrobiaceae-affiliated facultatively methylotrophic bacteria that feed on methanotrophs of the genus Methylococcus.</title>
        <authorList>
            <person name="Saltykova V."/>
            <person name="Danilova O.V."/>
            <person name="Oshkin I.Y."/>
            <person name="Belova S.E."/>
            <person name="Pimenov N.V."/>
            <person name="Dedysh S.N."/>
        </authorList>
    </citation>
    <scope>NUCLEOTIDE SEQUENCE</scope>
    <source>
        <strain evidence="12">S20</strain>
    </source>
</reference>
<sequence>MFARVGGRMKLGMRFILVIGVAMALMGAGTLFAAYQFRNAIFEAKDGQARSIAEAASAVVARVRADAQAAGIPEAEAKRQALAAIGAMTFGGDNYVFVFDYDGVALAWGKNLDKIGKNQIAALDGNGKAYLKALIERARAGGGFESYAVEVPGKGRLAKTSFVIGDGTWKWAIGSGVYTGEVDVMVLWTLVVIAAACVPCLAAFLALAYALSSGVTRPLAALDRSIGRMAGGELATDVPGTDRQDEVGGIARAVEVFRQKLIERDELKREEERRAAERQAQAAQMAAAIERFRHEADAVLGFVRQTSSEMASTAAELTQVADHNRASAGAAEEQSARDAENVSAVAGATEELSATVREVGEQIHQAGRTTAEGAELGRQARGSVEALAQSAERIGAIVDLIRAIADQTNLLALNATIEAARAGEAGRGFAIVASEVKALATQTTKATEEIAANVTAIQEATREAVGQIATVTETLGQIEQASTAIAGAVEEQAVTTGEISARASDVARGTADLSSMIGEVSSSATETTSMARKVAEVAGSLREAAHRLDGRIQEFLKDVAA</sequence>
<dbReference type="GO" id="GO:0004888">
    <property type="term" value="F:transmembrane signaling receptor activity"/>
    <property type="evidence" value="ECO:0007669"/>
    <property type="project" value="InterPro"/>
</dbReference>
<evidence type="ECO:0000256" key="4">
    <source>
        <dbReference type="ARBA" id="ARBA00022989"/>
    </source>
</evidence>
<protein>
    <submittedName>
        <fullName evidence="12">Methyl-accepting chemotaxis protein</fullName>
    </submittedName>
</protein>
<accession>A0AAU7X486</accession>
<dbReference type="InterPro" id="IPR033480">
    <property type="entry name" value="sCache_2"/>
</dbReference>
<dbReference type="CDD" id="cd06225">
    <property type="entry name" value="HAMP"/>
    <property type="match status" value="1"/>
</dbReference>
<evidence type="ECO:0000256" key="5">
    <source>
        <dbReference type="ARBA" id="ARBA00023136"/>
    </source>
</evidence>
<keyword evidence="5 9" id="KW-0472">Membrane</keyword>
<dbReference type="EMBL" id="CP158568">
    <property type="protein sequence ID" value="XBY42753.1"/>
    <property type="molecule type" value="Genomic_DNA"/>
</dbReference>
<dbReference type="SMART" id="SM00304">
    <property type="entry name" value="HAMP"/>
    <property type="match status" value="2"/>
</dbReference>
<dbReference type="RefSeq" id="WP_407047854.1">
    <property type="nucleotide sequence ID" value="NZ_CP158568.1"/>
</dbReference>
<dbReference type="Gene3D" id="1.10.8.500">
    <property type="entry name" value="HAMP domain in histidine kinase"/>
    <property type="match status" value="1"/>
</dbReference>
<keyword evidence="4 9" id="KW-1133">Transmembrane helix</keyword>
<evidence type="ECO:0000256" key="3">
    <source>
        <dbReference type="ARBA" id="ARBA00022692"/>
    </source>
</evidence>
<evidence type="ECO:0000256" key="9">
    <source>
        <dbReference type="SAM" id="Phobius"/>
    </source>
</evidence>